<gene>
    <name evidence="2" type="ORF">SAMN05421790_105104</name>
</gene>
<evidence type="ECO:0000313" key="2">
    <source>
        <dbReference type="EMBL" id="SIS79366.1"/>
    </source>
</evidence>
<dbReference type="EMBL" id="FTOD01000005">
    <property type="protein sequence ID" value="SIS79366.1"/>
    <property type="molecule type" value="Genomic_DNA"/>
</dbReference>
<dbReference type="Gene3D" id="3.30.1050.10">
    <property type="entry name" value="SCP2 sterol-binding domain"/>
    <property type="match status" value="1"/>
</dbReference>
<organism evidence="2 3">
    <name type="scientific">Kroppenstedtia eburnea</name>
    <dbReference type="NCBI Taxonomy" id="714067"/>
    <lineage>
        <taxon>Bacteria</taxon>
        <taxon>Bacillati</taxon>
        <taxon>Bacillota</taxon>
        <taxon>Bacilli</taxon>
        <taxon>Bacillales</taxon>
        <taxon>Thermoactinomycetaceae</taxon>
        <taxon>Kroppenstedtia</taxon>
    </lineage>
</organism>
<dbReference type="Pfam" id="PF02036">
    <property type="entry name" value="SCP2"/>
    <property type="match status" value="1"/>
</dbReference>
<keyword evidence="3" id="KW-1185">Reference proteome</keyword>
<dbReference type="InterPro" id="IPR036527">
    <property type="entry name" value="SCP2_sterol-bd_dom_sf"/>
</dbReference>
<dbReference type="GO" id="GO:0005829">
    <property type="term" value="C:cytosol"/>
    <property type="evidence" value="ECO:0007669"/>
    <property type="project" value="TreeGrafter"/>
</dbReference>
<dbReference type="RefSeq" id="WP_009708114.1">
    <property type="nucleotide sequence ID" value="NZ_CP048103.1"/>
</dbReference>
<dbReference type="InterPro" id="IPR003033">
    <property type="entry name" value="SCP2_sterol-bd_dom"/>
</dbReference>
<dbReference type="PANTHER" id="PTHR10094:SF25">
    <property type="entry name" value="SCP2 STEROL-BINDING DOMAIN-CONTAINING PROTEIN 1"/>
    <property type="match status" value="1"/>
</dbReference>
<dbReference type="Proteomes" id="UP000186795">
    <property type="component" value="Unassembled WGS sequence"/>
</dbReference>
<dbReference type="SUPFAM" id="SSF55718">
    <property type="entry name" value="SCP-like"/>
    <property type="match status" value="1"/>
</dbReference>
<proteinExistence type="predicted"/>
<sequence length="107" mass="11746">MAIQETITKLTDKMNQDPEGIQGIDAVYQFDIEGSETHQVRLAGGSAEYRQGEEFDADCILTMTEANFAKLTAGQLNPTTAFMTGKLKVKGDLSLAVRLQSLLKKYS</sequence>
<reference evidence="3" key="1">
    <citation type="submission" date="2017-01" db="EMBL/GenBank/DDBJ databases">
        <authorList>
            <person name="Varghese N."/>
            <person name="Submissions S."/>
        </authorList>
    </citation>
    <scope>NUCLEOTIDE SEQUENCE [LARGE SCALE GENOMIC DNA]</scope>
    <source>
        <strain evidence="3">DSM 45196</strain>
    </source>
</reference>
<evidence type="ECO:0000259" key="1">
    <source>
        <dbReference type="Pfam" id="PF02036"/>
    </source>
</evidence>
<dbReference type="AlphaFoldDB" id="A0A1N7LZV8"/>
<feature type="domain" description="SCP2" evidence="1">
    <location>
        <begin position="10"/>
        <end position="104"/>
    </location>
</feature>
<dbReference type="OrthoDB" id="9804656at2"/>
<name>A0A1N7LZV8_9BACL</name>
<dbReference type="PANTHER" id="PTHR10094">
    <property type="entry name" value="STEROL CARRIER PROTEIN 2 SCP-2 FAMILY PROTEIN"/>
    <property type="match status" value="1"/>
</dbReference>
<accession>A0A1N7LZV8</accession>
<evidence type="ECO:0000313" key="3">
    <source>
        <dbReference type="Proteomes" id="UP000186795"/>
    </source>
</evidence>
<protein>
    <submittedName>
        <fullName evidence="2">Putative sterol carrier protein</fullName>
    </submittedName>
</protein>